<dbReference type="EMBL" id="JABWSX010000001">
    <property type="protein sequence ID" value="NVL07645.1"/>
    <property type="molecule type" value="Genomic_DNA"/>
</dbReference>
<comment type="caution">
    <text evidence="2">The sequence shown here is derived from an EMBL/GenBank/DDBJ whole genome shotgun (WGS) entry which is preliminary data.</text>
</comment>
<keyword evidence="1" id="KW-0812">Transmembrane</keyword>
<protein>
    <submittedName>
        <fullName evidence="2">Uncharacterized protein</fullName>
    </submittedName>
</protein>
<evidence type="ECO:0000313" key="2">
    <source>
        <dbReference type="EMBL" id="NVL07645.1"/>
    </source>
</evidence>
<reference evidence="2" key="1">
    <citation type="submission" date="2020-06" db="EMBL/GenBank/DDBJ databases">
        <title>Whole Genome Sequence of Bradyrhizobium sp. Strain 66S1MB.</title>
        <authorList>
            <person name="Bromfield E."/>
            <person name="Cloutier S."/>
        </authorList>
    </citation>
    <scope>NUCLEOTIDE SEQUENCE</scope>
    <source>
        <strain evidence="2">66S1MB</strain>
    </source>
</reference>
<feature type="transmembrane region" description="Helical" evidence="1">
    <location>
        <begin position="47"/>
        <end position="67"/>
    </location>
</feature>
<evidence type="ECO:0000256" key="1">
    <source>
        <dbReference type="SAM" id="Phobius"/>
    </source>
</evidence>
<keyword evidence="1" id="KW-0472">Membrane</keyword>
<proteinExistence type="predicted"/>
<gene>
    <name evidence="2" type="ORF">HU230_18245</name>
</gene>
<keyword evidence="1" id="KW-1133">Transmembrane helix</keyword>
<organism evidence="2">
    <name type="scientific">Bradyrhizobium quebecense</name>
    <dbReference type="NCBI Taxonomy" id="2748629"/>
    <lineage>
        <taxon>Bacteria</taxon>
        <taxon>Pseudomonadati</taxon>
        <taxon>Pseudomonadota</taxon>
        <taxon>Alphaproteobacteria</taxon>
        <taxon>Hyphomicrobiales</taxon>
        <taxon>Nitrobacteraceae</taxon>
        <taxon>Bradyrhizobium</taxon>
    </lineage>
</organism>
<accession>A0A973WQZ5</accession>
<name>A0A973WQZ5_9BRAD</name>
<feature type="transmembrane region" description="Helical" evidence="1">
    <location>
        <begin position="13"/>
        <end position="35"/>
    </location>
</feature>
<sequence>MSSEQPPPLAKPFWRRGLAGVLDFITVFFGGGYAIGAATGQTTKDGFNLTGGPALLLFALIVLYFYLGWKVVGGTLWQRILGAR</sequence>
<dbReference type="AlphaFoldDB" id="A0A973WQZ5"/>
<dbReference type="RefSeq" id="WP_176531281.1">
    <property type="nucleotide sequence ID" value="NZ_CP088022.1"/>
</dbReference>